<dbReference type="EMBL" id="JABAIL010000003">
    <property type="protein sequence ID" value="NLR91655.1"/>
    <property type="molecule type" value="Genomic_DNA"/>
</dbReference>
<dbReference type="RefSeq" id="WP_168882371.1">
    <property type="nucleotide sequence ID" value="NZ_JABAIL010000003.1"/>
</dbReference>
<dbReference type="InterPro" id="IPR010767">
    <property type="entry name" value="Phage_CGC-2007_Cje0229"/>
</dbReference>
<proteinExistence type="predicted"/>
<dbReference type="AlphaFoldDB" id="A0A7X8XW19"/>
<evidence type="ECO:0000313" key="2">
    <source>
        <dbReference type="Proteomes" id="UP000585050"/>
    </source>
</evidence>
<dbReference type="Proteomes" id="UP000585050">
    <property type="component" value="Unassembled WGS sequence"/>
</dbReference>
<dbReference type="Pfam" id="PF07087">
    <property type="entry name" value="DUF1353"/>
    <property type="match status" value="1"/>
</dbReference>
<name>A0A7X8XW19_9BACT</name>
<sequence>MGHFSGYPLTRWKGKRLMILEEDFSYTDDDGKIWLAPSNTELKTELNGATIPRTLWSLIGSPYVGLYRRASVVHDFFVGEGNNPDVSFLDRRKADKMFFEACKTDGCSWRFAAILYLGVSVGSWASKFSFMNNIDYEDDTLSVEEEKYIVNKFFSLRDKADLIINDNENFEDLERLVDTEINRD</sequence>
<gene>
    <name evidence="1" type="ORF">HGP29_10585</name>
</gene>
<protein>
    <submittedName>
        <fullName evidence="1">DUF1353 domain-containing protein</fullName>
    </submittedName>
</protein>
<evidence type="ECO:0000313" key="1">
    <source>
        <dbReference type="EMBL" id="NLR91655.1"/>
    </source>
</evidence>
<keyword evidence="2" id="KW-1185">Reference proteome</keyword>
<organism evidence="1 2">
    <name type="scientific">Flammeovirga agarivorans</name>
    <dbReference type="NCBI Taxonomy" id="2726742"/>
    <lineage>
        <taxon>Bacteria</taxon>
        <taxon>Pseudomonadati</taxon>
        <taxon>Bacteroidota</taxon>
        <taxon>Cytophagia</taxon>
        <taxon>Cytophagales</taxon>
        <taxon>Flammeovirgaceae</taxon>
        <taxon>Flammeovirga</taxon>
    </lineage>
</organism>
<accession>A0A7X8XW19</accession>
<reference evidence="1 2" key="1">
    <citation type="submission" date="2020-04" db="EMBL/GenBank/DDBJ databases">
        <title>Flammeovirga sp. SR4, a novel species isolated from seawater.</title>
        <authorList>
            <person name="Wang X."/>
        </authorList>
    </citation>
    <scope>NUCLEOTIDE SEQUENCE [LARGE SCALE GENOMIC DNA]</scope>
    <source>
        <strain evidence="1 2">SR4</strain>
    </source>
</reference>
<comment type="caution">
    <text evidence="1">The sequence shown here is derived from an EMBL/GenBank/DDBJ whole genome shotgun (WGS) entry which is preliminary data.</text>
</comment>